<dbReference type="InterPro" id="IPR011852">
    <property type="entry name" value="TRAP_TAXI"/>
</dbReference>
<keyword evidence="1" id="KW-0812">Transmembrane</keyword>
<dbReference type="RefSeq" id="WP_133771883.1">
    <property type="nucleotide sequence ID" value="NZ_SNZR01000013.1"/>
</dbReference>
<gene>
    <name evidence="2" type="ORF">EV668_3318</name>
</gene>
<sequence length="452" mass="48742">MREAGFRSDGLLLVAALVLGAMGLGYVYFTSPTELTVAVGPAGSAEERLILAFGQQLKAQKIPIRLRLEPVAGVKEAAERLDAGKADLAVVRPDVRVPENGLTLAILRDAATILIAPKEAKIEDVTGLVGKRLGIVTGHEADPALVATLLRHFDLEPPAVSFVELPRQDAAQALKEHRVDAIALIAAPTGAAASGLVREVAHAFGGEIAILPVENPDGITQRSPFLSATTIPEGIWGGRPKQPADEIKTIGVAYRLMAHSDTDRSLVSTLVEALFQMRSRLAVKTRLANFMRPPEMDTASSATSAMLPNHPGAVDYFQRETQSVMDRYGDWIYLGAFFGSGAISALAWSVQRFRRRRREVIDDVLDRLLDILADARKAETTETLDLLTNEVDDLFRTAVEHARDGQADNRTTSAIVLALDGARSAIDERRRKIMALGAEPPRSDGSPLATVC</sequence>
<evidence type="ECO:0000313" key="3">
    <source>
        <dbReference type="Proteomes" id="UP000295122"/>
    </source>
</evidence>
<name>A0A4R7C1R5_9HYPH</name>
<keyword evidence="1" id="KW-0472">Membrane</keyword>
<dbReference type="AlphaFoldDB" id="A0A4R7C1R5"/>
<keyword evidence="3" id="KW-1185">Reference proteome</keyword>
<dbReference type="Proteomes" id="UP000295122">
    <property type="component" value="Unassembled WGS sequence"/>
</dbReference>
<dbReference type="PANTHER" id="PTHR42941">
    <property type="entry name" value="SLL1037 PROTEIN"/>
    <property type="match status" value="1"/>
</dbReference>
<dbReference type="Pfam" id="PF16868">
    <property type="entry name" value="NMT1_3"/>
    <property type="match status" value="1"/>
</dbReference>
<keyword evidence="1" id="KW-1133">Transmembrane helix</keyword>
<protein>
    <submittedName>
        <fullName evidence="2">TRAP transporter TAXI family solute receptor</fullName>
    </submittedName>
</protein>
<proteinExistence type="predicted"/>
<dbReference type="Gene3D" id="3.40.190.10">
    <property type="entry name" value="Periplasmic binding protein-like II"/>
    <property type="match status" value="2"/>
</dbReference>
<dbReference type="PANTHER" id="PTHR42941:SF1">
    <property type="entry name" value="SLL1037 PROTEIN"/>
    <property type="match status" value="1"/>
</dbReference>
<feature type="transmembrane region" description="Helical" evidence="1">
    <location>
        <begin position="331"/>
        <end position="350"/>
    </location>
</feature>
<dbReference type="SUPFAM" id="SSF53850">
    <property type="entry name" value="Periplasmic binding protein-like II"/>
    <property type="match status" value="1"/>
</dbReference>
<evidence type="ECO:0000256" key="1">
    <source>
        <dbReference type="SAM" id="Phobius"/>
    </source>
</evidence>
<keyword evidence="2" id="KW-0675">Receptor</keyword>
<evidence type="ECO:0000313" key="2">
    <source>
        <dbReference type="EMBL" id="TDR90467.1"/>
    </source>
</evidence>
<reference evidence="2 3" key="1">
    <citation type="submission" date="2019-03" db="EMBL/GenBank/DDBJ databases">
        <title>Genomic Encyclopedia of Type Strains, Phase IV (KMG-IV): sequencing the most valuable type-strain genomes for metagenomic binning, comparative biology and taxonomic classification.</title>
        <authorList>
            <person name="Goeker M."/>
        </authorList>
    </citation>
    <scope>NUCLEOTIDE SEQUENCE [LARGE SCALE GENOMIC DNA]</scope>
    <source>
        <strain evidence="2 3">DSM 25903</strain>
    </source>
</reference>
<organism evidence="2 3">
    <name type="scientific">Enterovirga rhinocerotis</name>
    <dbReference type="NCBI Taxonomy" id="1339210"/>
    <lineage>
        <taxon>Bacteria</taxon>
        <taxon>Pseudomonadati</taxon>
        <taxon>Pseudomonadota</taxon>
        <taxon>Alphaproteobacteria</taxon>
        <taxon>Hyphomicrobiales</taxon>
        <taxon>Methylobacteriaceae</taxon>
        <taxon>Enterovirga</taxon>
    </lineage>
</organism>
<accession>A0A4R7C1R5</accession>
<dbReference type="EMBL" id="SNZR01000013">
    <property type="protein sequence ID" value="TDR90467.1"/>
    <property type="molecule type" value="Genomic_DNA"/>
</dbReference>
<comment type="caution">
    <text evidence="2">The sequence shown here is derived from an EMBL/GenBank/DDBJ whole genome shotgun (WGS) entry which is preliminary data.</text>
</comment>
<dbReference type="OrthoDB" id="7976602at2"/>